<reference evidence="2 3" key="1">
    <citation type="submission" date="2014-04" db="EMBL/GenBank/DDBJ databases">
        <title>Variable characteristics of bacteriocin-producing Streptococcus salivarius strains isolated from Malaysian subjects.</title>
        <authorList>
            <person name="Philip K."/>
            <person name="Barbour A."/>
        </authorList>
    </citation>
    <scope>NUCLEOTIDE SEQUENCE [LARGE SCALE GENOMIC DNA]</scope>
    <source>
        <strain evidence="2 3">NU10</strain>
    </source>
</reference>
<evidence type="ECO:0000313" key="2">
    <source>
        <dbReference type="EMBL" id="KEO42913.1"/>
    </source>
</evidence>
<proteinExistence type="predicted"/>
<sequence>MIFLVVRIITMMFGGIVTYLLLCYFISHTQSEHVLIRAHQRRVAAGKRLKDVCGLELKVHKEHFQKDFEGK</sequence>
<keyword evidence="1" id="KW-1133">Transmembrane helix</keyword>
<dbReference type="Proteomes" id="UP000027855">
    <property type="component" value="Unassembled WGS sequence"/>
</dbReference>
<dbReference type="EMBL" id="JJMT01000041">
    <property type="protein sequence ID" value="KEO42913.1"/>
    <property type="molecule type" value="Genomic_DNA"/>
</dbReference>
<keyword evidence="1" id="KW-0812">Transmembrane</keyword>
<evidence type="ECO:0000313" key="3">
    <source>
        <dbReference type="Proteomes" id="UP000027855"/>
    </source>
</evidence>
<organism evidence="2 3">
    <name type="scientific">Streptococcus salivarius</name>
    <dbReference type="NCBI Taxonomy" id="1304"/>
    <lineage>
        <taxon>Bacteria</taxon>
        <taxon>Bacillati</taxon>
        <taxon>Bacillota</taxon>
        <taxon>Bacilli</taxon>
        <taxon>Lactobacillales</taxon>
        <taxon>Streptococcaceae</taxon>
        <taxon>Streptococcus</taxon>
    </lineage>
</organism>
<protein>
    <submittedName>
        <fullName evidence="2">Uncharacterized protein</fullName>
    </submittedName>
</protein>
<name>A0A074IRG1_STRSL</name>
<keyword evidence="1" id="KW-0472">Membrane</keyword>
<evidence type="ECO:0000256" key="1">
    <source>
        <dbReference type="SAM" id="Phobius"/>
    </source>
</evidence>
<comment type="caution">
    <text evidence="2">The sequence shown here is derived from an EMBL/GenBank/DDBJ whole genome shotgun (WGS) entry which is preliminary data.</text>
</comment>
<dbReference type="AlphaFoldDB" id="A0A074IRG1"/>
<gene>
    <name evidence="2" type="ORF">DL07_08825</name>
</gene>
<accession>A0A074IRG1</accession>
<feature type="transmembrane region" description="Helical" evidence="1">
    <location>
        <begin position="6"/>
        <end position="27"/>
    </location>
</feature>